<protein>
    <recommendedName>
        <fullName evidence="5">U6 small nuclear RNA (adenine-(43)-N(6))-methyltransferase</fullName>
    </recommendedName>
</protein>
<organism evidence="3 4">
    <name type="scientific">Sphaerosporella brunnea</name>
    <dbReference type="NCBI Taxonomy" id="1250544"/>
    <lineage>
        <taxon>Eukaryota</taxon>
        <taxon>Fungi</taxon>
        <taxon>Dikarya</taxon>
        <taxon>Ascomycota</taxon>
        <taxon>Pezizomycotina</taxon>
        <taxon>Pezizomycetes</taxon>
        <taxon>Pezizales</taxon>
        <taxon>Pyronemataceae</taxon>
        <taxon>Sphaerosporella</taxon>
    </lineage>
</organism>
<sequence length="444" mass="48990">MHPRSPYASYLDFKKLAKDCPAFAPFVDSNANVNFKDPAAVRYSLLYLVISILTEAGDNRELAKSLLLRDFGFAVDLPEDRLCPMIPNRLDYILWLQDLIDSTSSDLNSELDTSGEVTGLDVGTGASCIYPLLGCSLRPSWRFIASDIDEASLHSARNNIARNKVLLNGRIKLYESSVTGPLFPLEALDTESIDFTMCNPPFYSSADSLAESAAQKMLPPSSACTGTSTEMVYSPHGELGFARRMLAESLVLRTRVKWYSTLFGKLSSVSQFISSLREIHELEVSGNWAVAEMVQGTTKRWAVAWSFGDRRPSAAVAGSMKGCSPLTRPELEFTVPRSVGGVGEEVVVLLSGLELMHSKRDELGKEFYVEVKGNVWSRAARRAMARGAMALMLVDEDVKLGVLITLAEAGEDKTAINVRWKRGREGVLFESFCGMVKRKLQLEK</sequence>
<dbReference type="Proteomes" id="UP000326924">
    <property type="component" value="Unassembled WGS sequence"/>
</dbReference>
<evidence type="ECO:0008006" key="5">
    <source>
        <dbReference type="Google" id="ProtNLM"/>
    </source>
</evidence>
<dbReference type="AlphaFoldDB" id="A0A5J5EK69"/>
<dbReference type="GO" id="GO:0008168">
    <property type="term" value="F:methyltransferase activity"/>
    <property type="evidence" value="ECO:0007669"/>
    <property type="project" value="UniProtKB-KW"/>
</dbReference>
<evidence type="ECO:0000256" key="2">
    <source>
        <dbReference type="ARBA" id="ARBA00022679"/>
    </source>
</evidence>
<dbReference type="CDD" id="cd02440">
    <property type="entry name" value="AdoMet_MTases"/>
    <property type="match status" value="1"/>
</dbReference>
<name>A0A5J5EK69_9PEZI</name>
<evidence type="ECO:0000313" key="4">
    <source>
        <dbReference type="Proteomes" id="UP000326924"/>
    </source>
</evidence>
<dbReference type="GO" id="GO:0005634">
    <property type="term" value="C:nucleus"/>
    <property type="evidence" value="ECO:0007669"/>
    <property type="project" value="TreeGrafter"/>
</dbReference>
<evidence type="ECO:0000313" key="3">
    <source>
        <dbReference type="EMBL" id="KAA8895366.1"/>
    </source>
</evidence>
<dbReference type="InterPro" id="IPR010286">
    <property type="entry name" value="METTL16/RlmF"/>
</dbReference>
<dbReference type="PANTHER" id="PTHR13393">
    <property type="entry name" value="SAM-DEPENDENT METHYLTRANSFERASE"/>
    <property type="match status" value="1"/>
</dbReference>
<keyword evidence="1" id="KW-0489">Methyltransferase</keyword>
<accession>A0A5J5EK69</accession>
<dbReference type="PANTHER" id="PTHR13393:SF0">
    <property type="entry name" value="RNA N6-ADENOSINE-METHYLTRANSFERASE METTL16"/>
    <property type="match status" value="1"/>
</dbReference>
<dbReference type="OrthoDB" id="514248at2759"/>
<gene>
    <name evidence="3" type="ORF">FN846DRAFT_922368</name>
</gene>
<dbReference type="GO" id="GO:0070475">
    <property type="term" value="P:rRNA base methylation"/>
    <property type="evidence" value="ECO:0007669"/>
    <property type="project" value="TreeGrafter"/>
</dbReference>
<dbReference type="InterPro" id="IPR029063">
    <property type="entry name" value="SAM-dependent_MTases_sf"/>
</dbReference>
<dbReference type="InParanoid" id="A0A5J5EK69"/>
<dbReference type="SUPFAM" id="SSF53335">
    <property type="entry name" value="S-adenosyl-L-methionine-dependent methyltransferases"/>
    <property type="match status" value="1"/>
</dbReference>
<dbReference type="EMBL" id="VXIS01000270">
    <property type="protein sequence ID" value="KAA8895366.1"/>
    <property type="molecule type" value="Genomic_DNA"/>
</dbReference>
<proteinExistence type="predicted"/>
<keyword evidence="2" id="KW-0808">Transferase</keyword>
<comment type="caution">
    <text evidence="3">The sequence shown here is derived from an EMBL/GenBank/DDBJ whole genome shotgun (WGS) entry which is preliminary data.</text>
</comment>
<keyword evidence="4" id="KW-1185">Reference proteome</keyword>
<reference evidence="3 4" key="1">
    <citation type="submission" date="2019-09" db="EMBL/GenBank/DDBJ databases">
        <title>Draft genome of the ectomycorrhizal ascomycete Sphaerosporella brunnea.</title>
        <authorList>
            <consortium name="DOE Joint Genome Institute"/>
            <person name="Benucci G.M."/>
            <person name="Marozzi G."/>
            <person name="Antonielli L."/>
            <person name="Sanchez S."/>
            <person name="Marco P."/>
            <person name="Wang X."/>
            <person name="Falini L.B."/>
            <person name="Barry K."/>
            <person name="Haridas S."/>
            <person name="Lipzen A."/>
            <person name="Labutti K."/>
            <person name="Grigoriev I.V."/>
            <person name="Murat C."/>
            <person name="Martin F."/>
            <person name="Albertini E."/>
            <person name="Donnini D."/>
            <person name="Bonito G."/>
        </authorList>
    </citation>
    <scope>NUCLEOTIDE SEQUENCE [LARGE SCALE GENOMIC DNA]</scope>
    <source>
        <strain evidence="3 4">Sb_GMNB300</strain>
    </source>
</reference>
<dbReference type="Pfam" id="PF05971">
    <property type="entry name" value="Methyltransf_10"/>
    <property type="match status" value="1"/>
</dbReference>
<evidence type="ECO:0000256" key="1">
    <source>
        <dbReference type="ARBA" id="ARBA00022603"/>
    </source>
</evidence>
<dbReference type="Gene3D" id="3.40.50.150">
    <property type="entry name" value="Vaccinia Virus protein VP39"/>
    <property type="match status" value="1"/>
</dbReference>